<proteinExistence type="predicted"/>
<dbReference type="AlphaFoldDB" id="A0A699HP82"/>
<evidence type="ECO:0000256" key="1">
    <source>
        <dbReference type="SAM" id="MobiDB-lite"/>
    </source>
</evidence>
<dbReference type="EMBL" id="BKCJ010170942">
    <property type="protein sequence ID" value="GEY34622.1"/>
    <property type="molecule type" value="Genomic_DNA"/>
</dbReference>
<gene>
    <name evidence="3" type="ORF">Tci_406596</name>
</gene>
<feature type="region of interest" description="Disordered" evidence="1">
    <location>
        <begin position="307"/>
        <end position="327"/>
    </location>
</feature>
<evidence type="ECO:0000313" key="3">
    <source>
        <dbReference type="EMBL" id="GEY34622.1"/>
    </source>
</evidence>
<feature type="domain" description="Retrovirus-related Pol polyprotein from transposon TNT 1-94-like beta-barrel" evidence="2">
    <location>
        <begin position="257"/>
        <end position="291"/>
    </location>
</feature>
<organism evidence="3">
    <name type="scientific">Tanacetum cinerariifolium</name>
    <name type="common">Dalmatian daisy</name>
    <name type="synonym">Chrysanthemum cinerariifolium</name>
    <dbReference type="NCBI Taxonomy" id="118510"/>
    <lineage>
        <taxon>Eukaryota</taxon>
        <taxon>Viridiplantae</taxon>
        <taxon>Streptophyta</taxon>
        <taxon>Embryophyta</taxon>
        <taxon>Tracheophyta</taxon>
        <taxon>Spermatophyta</taxon>
        <taxon>Magnoliopsida</taxon>
        <taxon>eudicotyledons</taxon>
        <taxon>Gunneridae</taxon>
        <taxon>Pentapetalae</taxon>
        <taxon>asterids</taxon>
        <taxon>campanulids</taxon>
        <taxon>Asterales</taxon>
        <taxon>Asteraceae</taxon>
        <taxon>Asteroideae</taxon>
        <taxon>Anthemideae</taxon>
        <taxon>Anthemidinae</taxon>
        <taxon>Tanacetum</taxon>
    </lineage>
</organism>
<feature type="compositionally biased region" description="Basic and acidic residues" evidence="1">
    <location>
        <begin position="314"/>
        <end position="327"/>
    </location>
</feature>
<dbReference type="Pfam" id="PF22936">
    <property type="entry name" value="Pol_BBD"/>
    <property type="match status" value="1"/>
</dbReference>
<evidence type="ECO:0000259" key="2">
    <source>
        <dbReference type="Pfam" id="PF22936"/>
    </source>
</evidence>
<protein>
    <submittedName>
        <fullName evidence="3">Ribonuclease H-like domain-containing protein</fullName>
    </submittedName>
</protein>
<dbReference type="InterPro" id="IPR054722">
    <property type="entry name" value="PolX-like_BBD"/>
</dbReference>
<name>A0A699HP82_TANCI</name>
<comment type="caution">
    <text evidence="3">The sequence shown here is derived from an EMBL/GenBank/DDBJ whole genome shotgun (WGS) entry which is preliminary data.</text>
</comment>
<reference evidence="3" key="1">
    <citation type="journal article" date="2019" name="Sci. Rep.">
        <title>Draft genome of Tanacetum cinerariifolium, the natural source of mosquito coil.</title>
        <authorList>
            <person name="Yamashiro T."/>
            <person name="Shiraishi A."/>
            <person name="Satake H."/>
            <person name="Nakayama K."/>
        </authorList>
    </citation>
    <scope>NUCLEOTIDE SEQUENCE</scope>
</reference>
<accession>A0A699HP82</accession>
<sequence>MRLRSRVHLSLAPQHKTLLLCLHKTLTTASTKILIIALPNVNNLSDAIIYSFFASQSNNLRLDNDDLKQINADDLEEIDLKWQMAMLTMREKAMIGAFRQMKNQKTMPSWHSPPQVLQVLIMRKSQFDVLSYKIGLESVEPRLVVYQQNKNVFKEDIKLLKRDVMLRDNALVELRKKFEKAEQERDELGYDNQVFNSTVFDCDELISSESDVSMPTSLVHDRPVTTVVPQTNVQHQRLTKHGVNKGNPQHALKDKGIIDSGCSRHMTGNISYLSDFEEINRGYVAFDGNSKGGKITCKVKKPESAVHVSPSSCDKTKKHDDKTKKEAKEKSLVEFSIGVRDLSDEFEEFFDNSTNRVNAASTPVTAVGPNSPNSTNTFSAAGPSNNAVNMPALEDITYLDDEGDVGVEANFSNLETNITASPIPITRVHKDHPVTQIIGDLSLAPQTKSMTRMVKEQGFEDLDHPDKVYKWSKHSMGCIKLLELDEKSASTPIDTEKPLLKDPNGEIIQTTGKIAELDADNDVTLVDAEKDIDADETDEAEPARVEEVIELVTTEVGRISSKALELMLLKTSRKYTKGILLLVKDLNVDGSG</sequence>